<sequence>MPMLRYLLLASSFLGLSIQQVNAEVTLESQVKIADNGLHFNGKKLSYGTLDLADTSADTYDYFFGRNISAHGDSVKTYKNYVFMTWYRGGKDDRHVMLSRYNTITGVVKTIEFPHQHTGFRGDPNIGESHNTIGLAVSPVNGTIHMVYDMHAYDDNNHGGKFKDDYFRYSFSVPGAAEVADDEFTLDKFVKDTSEISQGPDDYKHLTMTGNLADKSNFARLTYPKFFTTTDGTLLLYMRLGGNNNGAYVFNRYNAESQTWSPFIQFNHKDQKNKGNEYNWGLYGNMKYLNGKLRVGFQQRANKDDKYLYQNGVYYAYSDHPEGNGEWKNHKGEPMTFPLLNSDEIKVFEPGDYITHEEKDSVYIVGNFDWTVTEKGDVHIISKVRSTDRKRPDYQEVNLHSYKPAGAEEFIISTDFAGASEIYTSGDNVYIIGLQNGYPYVEKAKGGTNDFTRVYQASGGTQFDHGVIHIEDGKLYYYLMGKGSGTELPLYLQVIDLDLESDANAPVVSFPSPTMTVEEGYEKLSLGISATSPVEGRTIESVSLYLNGELVRTDSSVPYLFGHGSKPHETGAMGWLDTHEPNPNPLRAGTHIFKAVAIDSEGDTGTATMYLIVTPDGPTVSFPQSEMTLDEGYEQLTFRVDASPTQEGRTIESVSLYVNGELIRVDDSDPYIFGHSNKPHETGAMGWLDTHLPNPNPFGPGEYIFTAVARDSAGIESEASMTVTVKGQPKPPVVTWPNETLTVTEGYEKLSISLQAESPVEGRTVQSVTLYRNGEFVREDTKEPWNFGHSFAPYEMGAMGWLDRHEPNPNPLGVGTHYFTAVAKDNAGLEGEGVMTLIVEEAPAPNVSFVEFEIDLFVGYPLFSVSVSAASDVSWIDIEHIELYLDGSLVRDIYAGPYTWGGEGNSDELLGATFGTHTLKAVATDSYGRVGEAETTFYVKPGIISVDSEDEQYLSTNIFDGDYSDESSWAPAQNGTETMVIDLGESKTIIGTKMWTSAGEEINYQVYVSEYPDSDFVKVAKHQNNDDDAQPTTTEFYATGRYVKLMAIGDWPNINEFEIVTE</sequence>
<feature type="chain" id="PRO_5017561989" description="F5/8 type C domain-containing protein" evidence="1">
    <location>
        <begin position="24"/>
        <end position="1062"/>
    </location>
</feature>
<dbReference type="InterPro" id="IPR008979">
    <property type="entry name" value="Galactose-bd-like_sf"/>
</dbReference>
<dbReference type="EMBL" id="QRHA01000009">
    <property type="protein sequence ID" value="RDV24690.1"/>
    <property type="molecule type" value="Genomic_DNA"/>
</dbReference>
<evidence type="ECO:0000313" key="2">
    <source>
        <dbReference type="EMBL" id="RDV24690.1"/>
    </source>
</evidence>
<keyword evidence="3" id="KW-1185">Reference proteome</keyword>
<dbReference type="AlphaFoldDB" id="A0A3D8M533"/>
<dbReference type="InterPro" id="IPR013783">
    <property type="entry name" value="Ig-like_fold"/>
</dbReference>
<dbReference type="Pfam" id="PF15892">
    <property type="entry name" value="BNR_4"/>
    <property type="match status" value="1"/>
</dbReference>
<accession>A0A3D8M533</accession>
<keyword evidence="1" id="KW-0732">Signal</keyword>
<comment type="caution">
    <text evidence="2">The sequence shown here is derived from an EMBL/GenBank/DDBJ whole genome shotgun (WGS) entry which is preliminary data.</text>
</comment>
<proteinExistence type="predicted"/>
<gene>
    <name evidence="2" type="ORF">DXV75_13475</name>
</gene>
<dbReference type="SUPFAM" id="SSF49785">
    <property type="entry name" value="Galactose-binding domain-like"/>
    <property type="match status" value="1"/>
</dbReference>
<organism evidence="2 3">
    <name type="scientific">Alteromonas aestuariivivens</name>
    <dbReference type="NCBI Taxonomy" id="1938339"/>
    <lineage>
        <taxon>Bacteria</taxon>
        <taxon>Pseudomonadati</taxon>
        <taxon>Pseudomonadota</taxon>
        <taxon>Gammaproteobacteria</taxon>
        <taxon>Alteromonadales</taxon>
        <taxon>Alteromonadaceae</taxon>
        <taxon>Alteromonas/Salinimonas group</taxon>
        <taxon>Alteromonas</taxon>
    </lineage>
</organism>
<name>A0A3D8M533_9ALTE</name>
<evidence type="ECO:0000256" key="1">
    <source>
        <dbReference type="SAM" id="SignalP"/>
    </source>
</evidence>
<evidence type="ECO:0000313" key="3">
    <source>
        <dbReference type="Proteomes" id="UP000256561"/>
    </source>
</evidence>
<reference evidence="3" key="1">
    <citation type="submission" date="2018-08" db="EMBL/GenBank/DDBJ databases">
        <authorList>
            <person name="Zhang J."/>
            <person name="Du Z.-J."/>
        </authorList>
    </citation>
    <scope>NUCLEOTIDE SEQUENCE [LARGE SCALE GENOMIC DNA]</scope>
    <source>
        <strain evidence="3">KCTC 52655</strain>
    </source>
</reference>
<dbReference type="Pfam" id="PF22633">
    <property type="entry name" value="F5_F8_type_C_2"/>
    <property type="match status" value="1"/>
</dbReference>
<dbReference type="Proteomes" id="UP000256561">
    <property type="component" value="Unassembled WGS sequence"/>
</dbReference>
<evidence type="ECO:0008006" key="4">
    <source>
        <dbReference type="Google" id="ProtNLM"/>
    </source>
</evidence>
<protein>
    <recommendedName>
        <fullName evidence="4">F5/8 type C domain-containing protein</fullName>
    </recommendedName>
</protein>
<dbReference type="Gene3D" id="2.60.120.260">
    <property type="entry name" value="Galactose-binding domain-like"/>
    <property type="match status" value="1"/>
</dbReference>
<dbReference type="OrthoDB" id="315328at2"/>
<feature type="signal peptide" evidence="1">
    <location>
        <begin position="1"/>
        <end position="23"/>
    </location>
</feature>
<dbReference type="Gene3D" id="2.60.40.10">
    <property type="entry name" value="Immunoglobulins"/>
    <property type="match status" value="4"/>
</dbReference>